<sequence>MAGIIEELCEDHCRDSRRMRSMESTCHMDGDVQRSSLPSQSLQTFDPPTFAYEEWECPPSAIRFGGVLFPQWRLPLKVATGLFSAVFLYTFVRDVLHAWAIQSKNKFYTMPVLVMNKALPVTAITLLALVYLPGIFAAVIQLHRGTKYGDFPTWLHRWLLGRKQFGLLSFFFAALHAAYSLCYPMRRSYEYKVMNWAYQQVKENKENAWVEDDVWRMEIYMCFGILSLAILSLLAVSSIPSVRNSLTWKEIHCLQVQAVWKCYILIGTERLAPCCPTDFLCVSSSVVFLLGHQLWAESEVDSSPIIPVQPV</sequence>
<dbReference type="Ensembl" id="ENSECRT00000007404.1">
    <property type="protein sequence ID" value="ENSECRP00000007286.1"/>
    <property type="gene ID" value="ENSECRG00000004871.1"/>
</dbReference>
<dbReference type="GeneTree" id="ENSGT00390000008042"/>
<evidence type="ECO:0000256" key="2">
    <source>
        <dbReference type="ARBA" id="ARBA00007729"/>
    </source>
</evidence>
<dbReference type="InterPro" id="IPR051267">
    <property type="entry name" value="STEAP_metalloreductase"/>
</dbReference>
<dbReference type="PANTHER" id="PTHR14239">
    <property type="entry name" value="DUDULIN-RELATED"/>
    <property type="match status" value="1"/>
</dbReference>
<dbReference type="InterPro" id="IPR013130">
    <property type="entry name" value="Fe3_Rdtase_TM_dom"/>
</dbReference>
<reference evidence="8" key="3">
    <citation type="submission" date="2025-09" db="UniProtKB">
        <authorList>
            <consortium name="Ensembl"/>
        </authorList>
    </citation>
    <scope>IDENTIFICATION</scope>
</reference>
<dbReference type="AlphaFoldDB" id="A0A8C4RU20"/>
<keyword evidence="5 6" id="KW-0472">Membrane</keyword>
<evidence type="ECO:0000313" key="8">
    <source>
        <dbReference type="Ensembl" id="ENSECRP00000007286.1"/>
    </source>
</evidence>
<feature type="transmembrane region" description="Helical" evidence="6">
    <location>
        <begin position="165"/>
        <end position="186"/>
    </location>
</feature>
<evidence type="ECO:0000256" key="5">
    <source>
        <dbReference type="ARBA" id="ARBA00023136"/>
    </source>
</evidence>
<reference evidence="8" key="2">
    <citation type="submission" date="2025-08" db="UniProtKB">
        <authorList>
            <consortium name="Ensembl"/>
        </authorList>
    </citation>
    <scope>IDENTIFICATION</scope>
</reference>
<dbReference type="GO" id="GO:0005768">
    <property type="term" value="C:endosome"/>
    <property type="evidence" value="ECO:0007669"/>
    <property type="project" value="TreeGrafter"/>
</dbReference>
<organism evidence="8 9">
    <name type="scientific">Erpetoichthys calabaricus</name>
    <name type="common">Rope fish</name>
    <name type="synonym">Calamoichthys calabaricus</name>
    <dbReference type="NCBI Taxonomy" id="27687"/>
    <lineage>
        <taxon>Eukaryota</taxon>
        <taxon>Metazoa</taxon>
        <taxon>Chordata</taxon>
        <taxon>Craniata</taxon>
        <taxon>Vertebrata</taxon>
        <taxon>Euteleostomi</taxon>
        <taxon>Actinopterygii</taxon>
        <taxon>Polypteriformes</taxon>
        <taxon>Polypteridae</taxon>
        <taxon>Erpetoichthys</taxon>
    </lineage>
</organism>
<evidence type="ECO:0000259" key="7">
    <source>
        <dbReference type="Pfam" id="PF01794"/>
    </source>
</evidence>
<keyword evidence="3 6" id="KW-0812">Transmembrane</keyword>
<comment type="similarity">
    <text evidence="2">Belongs to the STEAP family.</text>
</comment>
<evidence type="ECO:0000256" key="4">
    <source>
        <dbReference type="ARBA" id="ARBA00022989"/>
    </source>
</evidence>
<name>A0A8C4RU20_ERPCA</name>
<proteinExistence type="inferred from homology"/>
<dbReference type="Pfam" id="PF01794">
    <property type="entry name" value="Ferric_reduct"/>
    <property type="match status" value="1"/>
</dbReference>
<feature type="transmembrane region" description="Helical" evidence="6">
    <location>
        <begin position="78"/>
        <end position="101"/>
    </location>
</feature>
<evidence type="ECO:0000256" key="3">
    <source>
        <dbReference type="ARBA" id="ARBA00022692"/>
    </source>
</evidence>
<dbReference type="GO" id="GO:0005886">
    <property type="term" value="C:plasma membrane"/>
    <property type="evidence" value="ECO:0007669"/>
    <property type="project" value="TreeGrafter"/>
</dbReference>
<reference evidence="8" key="1">
    <citation type="submission" date="2021-06" db="EMBL/GenBank/DDBJ databases">
        <authorList>
            <consortium name="Wellcome Sanger Institute Data Sharing"/>
        </authorList>
    </citation>
    <scope>NUCLEOTIDE SEQUENCE [LARGE SCALE GENOMIC DNA]</scope>
</reference>
<protein>
    <recommendedName>
        <fullName evidence="7">Ferric oxidoreductase domain-containing protein</fullName>
    </recommendedName>
</protein>
<feature type="transmembrane region" description="Helical" evidence="6">
    <location>
        <begin position="217"/>
        <end position="236"/>
    </location>
</feature>
<keyword evidence="9" id="KW-1185">Reference proteome</keyword>
<comment type="subcellular location">
    <subcellularLocation>
        <location evidence="1">Membrane</location>
        <topology evidence="1">Multi-pass membrane protein</topology>
    </subcellularLocation>
</comment>
<accession>A0A8C4RU20</accession>
<feature type="transmembrane region" description="Helical" evidence="6">
    <location>
        <begin position="121"/>
        <end position="144"/>
    </location>
</feature>
<gene>
    <name evidence="8" type="primary">LOC114653191</name>
</gene>
<evidence type="ECO:0000313" key="9">
    <source>
        <dbReference type="Proteomes" id="UP000694620"/>
    </source>
</evidence>
<keyword evidence="4 6" id="KW-1133">Transmembrane helix</keyword>
<feature type="domain" description="Ferric oxidoreductase" evidence="7">
    <location>
        <begin position="121"/>
        <end position="254"/>
    </location>
</feature>
<evidence type="ECO:0000256" key="6">
    <source>
        <dbReference type="SAM" id="Phobius"/>
    </source>
</evidence>
<evidence type="ECO:0000256" key="1">
    <source>
        <dbReference type="ARBA" id="ARBA00004141"/>
    </source>
</evidence>
<dbReference type="PANTHER" id="PTHR14239:SF3">
    <property type="entry name" value="METALLOREDUCTASE STEAP1-RELATED"/>
    <property type="match status" value="1"/>
</dbReference>
<dbReference type="Proteomes" id="UP000694620">
    <property type="component" value="Chromosome 6"/>
</dbReference>